<protein>
    <submittedName>
        <fullName evidence="1">Uncharacterized protein</fullName>
    </submittedName>
</protein>
<name>A0A8D8LM97_9HEMI</name>
<organism evidence="1">
    <name type="scientific">Cacopsylla melanoneura</name>
    <dbReference type="NCBI Taxonomy" id="428564"/>
    <lineage>
        <taxon>Eukaryota</taxon>
        <taxon>Metazoa</taxon>
        <taxon>Ecdysozoa</taxon>
        <taxon>Arthropoda</taxon>
        <taxon>Hexapoda</taxon>
        <taxon>Insecta</taxon>
        <taxon>Pterygota</taxon>
        <taxon>Neoptera</taxon>
        <taxon>Paraneoptera</taxon>
        <taxon>Hemiptera</taxon>
        <taxon>Sternorrhyncha</taxon>
        <taxon>Psylloidea</taxon>
        <taxon>Psyllidae</taxon>
        <taxon>Psyllinae</taxon>
        <taxon>Cacopsylla</taxon>
    </lineage>
</organism>
<sequence>MKYLTTRWNGSTRGNGCRRIITLDVRREWEWAGIWAVPTIIWMISTIKWTCPNRLYSRTSPVWHAGSRVLQLVSCWVGAEREAAPMWACLRCYWSPVSPLTS</sequence>
<dbReference type="AlphaFoldDB" id="A0A8D8LM97"/>
<accession>A0A8D8LM97</accession>
<proteinExistence type="predicted"/>
<dbReference type="EMBL" id="HBUF01026772">
    <property type="protein sequence ID" value="CAG6613189.1"/>
    <property type="molecule type" value="Transcribed_RNA"/>
</dbReference>
<dbReference type="EMBL" id="HBUF01026771">
    <property type="protein sequence ID" value="CAG6613187.1"/>
    <property type="molecule type" value="Transcribed_RNA"/>
</dbReference>
<dbReference type="EMBL" id="HBUF01667153">
    <property type="protein sequence ID" value="CAG6789867.1"/>
    <property type="molecule type" value="Transcribed_RNA"/>
</dbReference>
<dbReference type="EMBL" id="HBUF01026773">
    <property type="protein sequence ID" value="CAG6613193.1"/>
    <property type="molecule type" value="Transcribed_RNA"/>
</dbReference>
<dbReference type="EMBL" id="HBUF01026776">
    <property type="protein sequence ID" value="CAG6613203.1"/>
    <property type="molecule type" value="Transcribed_RNA"/>
</dbReference>
<dbReference type="EMBL" id="HBUF01026774">
    <property type="protein sequence ID" value="CAG6613196.1"/>
    <property type="molecule type" value="Transcribed_RNA"/>
</dbReference>
<dbReference type="EMBL" id="HBUF01667155">
    <property type="protein sequence ID" value="CAG6789873.1"/>
    <property type="molecule type" value="Transcribed_RNA"/>
</dbReference>
<dbReference type="EMBL" id="HBUF01667152">
    <property type="protein sequence ID" value="CAG6789865.1"/>
    <property type="molecule type" value="Transcribed_RNA"/>
</dbReference>
<dbReference type="EMBL" id="HBUF01026775">
    <property type="protein sequence ID" value="CAG6613200.1"/>
    <property type="molecule type" value="Transcribed_RNA"/>
</dbReference>
<dbReference type="EMBL" id="HBUF01667154">
    <property type="protein sequence ID" value="CAG6789870.1"/>
    <property type="molecule type" value="Transcribed_RNA"/>
</dbReference>
<evidence type="ECO:0000313" key="1">
    <source>
        <dbReference type="EMBL" id="CAG6613184.1"/>
    </source>
</evidence>
<dbReference type="EMBL" id="HBUF01026770">
    <property type="protein sequence ID" value="CAG6613184.1"/>
    <property type="molecule type" value="Transcribed_RNA"/>
</dbReference>
<reference evidence="1" key="1">
    <citation type="submission" date="2021-05" db="EMBL/GenBank/DDBJ databases">
        <authorList>
            <person name="Alioto T."/>
            <person name="Alioto T."/>
            <person name="Gomez Garrido J."/>
        </authorList>
    </citation>
    <scope>NUCLEOTIDE SEQUENCE</scope>
</reference>